<keyword evidence="2" id="KW-0804">Transcription</keyword>
<name>A0A6C0UAA0_9GAMM</name>
<protein>
    <submittedName>
        <fullName evidence="5">YafY family transcriptional regulator</fullName>
    </submittedName>
</protein>
<accession>A0A6C0UAA0</accession>
<dbReference type="InterPro" id="IPR028349">
    <property type="entry name" value="PafC-like"/>
</dbReference>
<dbReference type="Pfam" id="PF13280">
    <property type="entry name" value="WYL"/>
    <property type="match status" value="1"/>
</dbReference>
<feature type="compositionally biased region" description="Pro residues" evidence="3">
    <location>
        <begin position="320"/>
        <end position="335"/>
    </location>
</feature>
<evidence type="ECO:0000256" key="2">
    <source>
        <dbReference type="ARBA" id="ARBA00023163"/>
    </source>
</evidence>
<sequence length="335" mass="37359">MSGPTTRVLALLELLQTHGRMTGADIARRLDVDIRTVRRYITVLEELGIPVTSEQGRYGGYMLVAGFKLPPMMFTDEEAQAIALGLLAAGQLGLREATPAIASVQAKLERVMPAKLKRRVRAVGETIDIVLPPVEAARDEGALLRLTDAAQSQQQVEFSYQSQKGETTRRTLDPYGLVYRRGRWYICGFCHLREELRTFRLDRLYRVETLAATFLRPPKFDAADYLQRSIITAPREHPLSVLLHTDIATATRAMGEMEALFQQQEHGVLLHTATDSIPCFAHWLTCLPFRFTVLEPVELSLAVRERATALLAMGQDSNLPTPPPHPAPAQPLPQS</sequence>
<dbReference type="PROSITE" id="PS52050">
    <property type="entry name" value="WYL"/>
    <property type="match status" value="1"/>
</dbReference>
<dbReference type="CDD" id="cd00090">
    <property type="entry name" value="HTH_ARSR"/>
    <property type="match status" value="1"/>
</dbReference>
<dbReference type="Proteomes" id="UP000477680">
    <property type="component" value="Chromosome"/>
</dbReference>
<dbReference type="InterPro" id="IPR001034">
    <property type="entry name" value="DeoR_HTH"/>
</dbReference>
<dbReference type="SUPFAM" id="SSF46785">
    <property type="entry name" value="Winged helix' DNA-binding domain"/>
    <property type="match status" value="1"/>
</dbReference>
<dbReference type="AlphaFoldDB" id="A0A6C0UAA0"/>
<dbReference type="Pfam" id="PF08279">
    <property type="entry name" value="HTH_11"/>
    <property type="match status" value="1"/>
</dbReference>
<evidence type="ECO:0000259" key="4">
    <source>
        <dbReference type="PROSITE" id="PS51000"/>
    </source>
</evidence>
<evidence type="ECO:0000313" key="5">
    <source>
        <dbReference type="EMBL" id="QIB66714.1"/>
    </source>
</evidence>
<feature type="domain" description="HTH deoR-type" evidence="4">
    <location>
        <begin position="4"/>
        <end position="63"/>
    </location>
</feature>
<dbReference type="InterPro" id="IPR036390">
    <property type="entry name" value="WH_DNA-bd_sf"/>
</dbReference>
<organism evidence="5 6">
    <name type="scientific">Kineobactrum salinum</name>
    <dbReference type="NCBI Taxonomy" id="2708301"/>
    <lineage>
        <taxon>Bacteria</taxon>
        <taxon>Pseudomonadati</taxon>
        <taxon>Pseudomonadota</taxon>
        <taxon>Gammaproteobacteria</taxon>
        <taxon>Cellvibrionales</taxon>
        <taxon>Halieaceae</taxon>
        <taxon>Kineobactrum</taxon>
    </lineage>
</organism>
<dbReference type="InterPro" id="IPR036388">
    <property type="entry name" value="WH-like_DNA-bd_sf"/>
</dbReference>
<dbReference type="GO" id="GO:0003700">
    <property type="term" value="F:DNA-binding transcription factor activity"/>
    <property type="evidence" value="ECO:0007669"/>
    <property type="project" value="InterPro"/>
</dbReference>
<dbReference type="PROSITE" id="PS51000">
    <property type="entry name" value="HTH_DEOR_2"/>
    <property type="match status" value="1"/>
</dbReference>
<dbReference type="InterPro" id="IPR011991">
    <property type="entry name" value="ArsR-like_HTH"/>
</dbReference>
<dbReference type="PIRSF" id="PIRSF016838">
    <property type="entry name" value="PafC"/>
    <property type="match status" value="1"/>
</dbReference>
<keyword evidence="1" id="KW-0805">Transcription regulation</keyword>
<feature type="region of interest" description="Disordered" evidence="3">
    <location>
        <begin position="314"/>
        <end position="335"/>
    </location>
</feature>
<dbReference type="Gene3D" id="1.10.10.10">
    <property type="entry name" value="Winged helix-like DNA-binding domain superfamily/Winged helix DNA-binding domain"/>
    <property type="match status" value="1"/>
</dbReference>
<reference evidence="5 6" key="1">
    <citation type="submission" date="2020-02" db="EMBL/GenBank/DDBJ databases">
        <title>Genome sequencing for Kineobactrum sp. M2.</title>
        <authorList>
            <person name="Park S.-J."/>
        </authorList>
    </citation>
    <scope>NUCLEOTIDE SEQUENCE [LARGE SCALE GENOMIC DNA]</scope>
    <source>
        <strain evidence="5 6">M2</strain>
    </source>
</reference>
<dbReference type="PANTHER" id="PTHR34580:SF3">
    <property type="entry name" value="PROTEIN PAFB"/>
    <property type="match status" value="1"/>
</dbReference>
<dbReference type="EMBL" id="CP048711">
    <property type="protein sequence ID" value="QIB66714.1"/>
    <property type="molecule type" value="Genomic_DNA"/>
</dbReference>
<dbReference type="InterPro" id="IPR013196">
    <property type="entry name" value="HTH_11"/>
</dbReference>
<keyword evidence="6" id="KW-1185">Reference proteome</keyword>
<dbReference type="PANTHER" id="PTHR34580">
    <property type="match status" value="1"/>
</dbReference>
<dbReference type="InterPro" id="IPR026881">
    <property type="entry name" value="WYL_dom"/>
</dbReference>
<evidence type="ECO:0000256" key="3">
    <source>
        <dbReference type="SAM" id="MobiDB-lite"/>
    </source>
</evidence>
<dbReference type="InterPro" id="IPR051534">
    <property type="entry name" value="CBASS_pafABC_assoc_protein"/>
</dbReference>
<evidence type="ECO:0000313" key="6">
    <source>
        <dbReference type="Proteomes" id="UP000477680"/>
    </source>
</evidence>
<evidence type="ECO:0000256" key="1">
    <source>
        <dbReference type="ARBA" id="ARBA00023015"/>
    </source>
</evidence>
<gene>
    <name evidence="5" type="ORF">G3T16_16245</name>
</gene>
<proteinExistence type="predicted"/>
<dbReference type="RefSeq" id="WP_163496148.1">
    <property type="nucleotide sequence ID" value="NZ_CP048711.1"/>
</dbReference>
<dbReference type="KEGG" id="kim:G3T16_16245"/>